<dbReference type="EMBL" id="MU276694">
    <property type="protein sequence ID" value="KAI0037839.1"/>
    <property type="molecule type" value="Genomic_DNA"/>
</dbReference>
<proteinExistence type="predicted"/>
<reference evidence="1" key="1">
    <citation type="submission" date="2021-02" db="EMBL/GenBank/DDBJ databases">
        <authorList>
            <consortium name="DOE Joint Genome Institute"/>
            <person name="Ahrendt S."/>
            <person name="Looney B.P."/>
            <person name="Miyauchi S."/>
            <person name="Morin E."/>
            <person name="Drula E."/>
            <person name="Courty P.E."/>
            <person name="Chicoki N."/>
            <person name="Fauchery L."/>
            <person name="Kohler A."/>
            <person name="Kuo A."/>
            <person name="Labutti K."/>
            <person name="Pangilinan J."/>
            <person name="Lipzen A."/>
            <person name="Riley R."/>
            <person name="Andreopoulos W."/>
            <person name="He G."/>
            <person name="Johnson J."/>
            <person name="Barry K.W."/>
            <person name="Grigoriev I.V."/>
            <person name="Nagy L."/>
            <person name="Hibbett D."/>
            <person name="Henrissat B."/>
            <person name="Matheny P.B."/>
            <person name="Labbe J."/>
            <person name="Martin F."/>
        </authorList>
    </citation>
    <scope>NUCLEOTIDE SEQUENCE</scope>
    <source>
        <strain evidence="1">FP105234-sp</strain>
    </source>
</reference>
<gene>
    <name evidence="1" type="ORF">FA95DRAFT_1578563</name>
</gene>
<accession>A0ACB8R135</accession>
<sequence>MDIDVNGDAEQHLQDTQDSTSEQQVTLQPTFDPVSWLSLLEALTGSPHESDKVFSWKASDGMLNTWRNRLTVNVVIADGQSFHDSYMTFPGMPSTAFSVDVMGAEFDTMLVSFTSMRAQMRTPAPTKPLHDALVRLGSHTWHSESAVRDMSSAWHGIKTLEGDSAVSTLNAIHARYQLMLNHMLLWTWLESVCARYSFPDKLSPKDGLTRLALALQRIVEGRIVGETIDPSSFHPSFPQEPYLVPMSSRAPRITDVSPFAKQKRLYDMLFLVLRKWVNFPEGTCSLAQSWLLGGLTALFGMPVLLLGDTYNLYLHVMRDGLNWRRALSSPSNLMPFFISLKDHPMRLTSSQNSAILHAMQRLHARYSFSNFDALSLEEEAMVVKARTRVSPDDMDITPTSRTHAGTSPPSSLSALSPSPTPSASANSGLLSATMLPVVHRKLNEVARVLRLLAQFIDAPAVFNRSTLQFAANSQDPDTRLLHHVSTNLDKFLPFRERAPSVRRIRRPEGPFTPERLRTRIGFFSALVFRTLTFGTDYFFEQLTVIPNGRLLPSQLAAWSRTLNIDHGYFVNNTIYGNCQSRDIADAPVLWAATAKERNLPFPLTQNIPVNPIPFNGFYKTVTRKEKAERNYAQRIYPQCGPLIGYLLTADYVYTGLVEMPSVDLMGSTISKINLGSCNGLRLLRLLDGLSTDIKAPGREARVQAAFAFFYGQMSARLMPDEQAHMGWDVITAEHLLCKISRMYDYLQL</sequence>
<evidence type="ECO:0000313" key="1">
    <source>
        <dbReference type="EMBL" id="KAI0037839.1"/>
    </source>
</evidence>
<comment type="caution">
    <text evidence="1">The sequence shown here is derived from an EMBL/GenBank/DDBJ whole genome shotgun (WGS) entry which is preliminary data.</text>
</comment>
<reference evidence="1" key="2">
    <citation type="journal article" date="2022" name="New Phytol.">
        <title>Evolutionary transition to the ectomycorrhizal habit in the genomes of a hyperdiverse lineage of mushroom-forming fungi.</title>
        <authorList>
            <person name="Looney B."/>
            <person name="Miyauchi S."/>
            <person name="Morin E."/>
            <person name="Drula E."/>
            <person name="Courty P.E."/>
            <person name="Kohler A."/>
            <person name="Kuo A."/>
            <person name="LaButti K."/>
            <person name="Pangilinan J."/>
            <person name="Lipzen A."/>
            <person name="Riley R."/>
            <person name="Andreopoulos W."/>
            <person name="He G."/>
            <person name="Johnson J."/>
            <person name="Nolan M."/>
            <person name="Tritt A."/>
            <person name="Barry K.W."/>
            <person name="Grigoriev I.V."/>
            <person name="Nagy L.G."/>
            <person name="Hibbett D."/>
            <person name="Henrissat B."/>
            <person name="Matheny P.B."/>
            <person name="Labbe J."/>
            <person name="Martin F.M."/>
        </authorList>
    </citation>
    <scope>NUCLEOTIDE SEQUENCE</scope>
    <source>
        <strain evidence="1">FP105234-sp</strain>
    </source>
</reference>
<keyword evidence="2" id="KW-1185">Reference proteome</keyword>
<evidence type="ECO:0000313" key="2">
    <source>
        <dbReference type="Proteomes" id="UP000814033"/>
    </source>
</evidence>
<protein>
    <submittedName>
        <fullName evidence="1">Uncharacterized protein</fullName>
    </submittedName>
</protein>
<dbReference type="Proteomes" id="UP000814033">
    <property type="component" value="Unassembled WGS sequence"/>
</dbReference>
<organism evidence="1 2">
    <name type="scientific">Auriscalpium vulgare</name>
    <dbReference type="NCBI Taxonomy" id="40419"/>
    <lineage>
        <taxon>Eukaryota</taxon>
        <taxon>Fungi</taxon>
        <taxon>Dikarya</taxon>
        <taxon>Basidiomycota</taxon>
        <taxon>Agaricomycotina</taxon>
        <taxon>Agaricomycetes</taxon>
        <taxon>Russulales</taxon>
        <taxon>Auriscalpiaceae</taxon>
        <taxon>Auriscalpium</taxon>
    </lineage>
</organism>
<name>A0ACB8R135_9AGAM</name>